<gene>
    <name evidence="1" type="ORF">VA603_07180</name>
</gene>
<dbReference type="RefSeq" id="WP_323438370.1">
    <property type="nucleotide sequence ID" value="NZ_JAYFUH010000084.1"/>
</dbReference>
<accession>A0ABU5V1T6</accession>
<dbReference type="Proteomes" id="UP001301653">
    <property type="component" value="Unassembled WGS sequence"/>
</dbReference>
<evidence type="ECO:0000313" key="2">
    <source>
        <dbReference type="Proteomes" id="UP001301653"/>
    </source>
</evidence>
<dbReference type="EMBL" id="JAYFUH010000084">
    <property type="protein sequence ID" value="MEA5667315.1"/>
    <property type="molecule type" value="Genomic_DNA"/>
</dbReference>
<comment type="caution">
    <text evidence="1">The sequence shown here is derived from an EMBL/GenBank/DDBJ whole genome shotgun (WGS) entry which is preliminary data.</text>
</comment>
<dbReference type="InterPro" id="IPR025335">
    <property type="entry name" value="DUF4241"/>
</dbReference>
<organism evidence="1 2">
    <name type="scientific">Stenotrophomonas capsici</name>
    <dbReference type="NCBI Taxonomy" id="3110230"/>
    <lineage>
        <taxon>Bacteria</taxon>
        <taxon>Pseudomonadati</taxon>
        <taxon>Pseudomonadota</taxon>
        <taxon>Gammaproteobacteria</taxon>
        <taxon>Lysobacterales</taxon>
        <taxon>Lysobacteraceae</taxon>
        <taxon>Stenotrophomonas</taxon>
    </lineage>
</organism>
<protein>
    <submittedName>
        <fullName evidence="1">DUF4241 domain-containing protein</fullName>
    </submittedName>
</protein>
<name>A0ABU5V1T6_9GAMM</name>
<proteinExistence type="predicted"/>
<evidence type="ECO:0000313" key="1">
    <source>
        <dbReference type="EMBL" id="MEA5667315.1"/>
    </source>
</evidence>
<reference evidence="1 2" key="1">
    <citation type="submission" date="2023-12" db="EMBL/GenBank/DDBJ databases">
        <title>Stenotrophomonas guangdongensis sp. nov., isolated from wilted pepper plants (Capsicum annuum).</title>
        <authorList>
            <person name="Qiu M."/>
            <person name="Li Y."/>
            <person name="Liu Q."/>
            <person name="Zhang X."/>
            <person name="Huang Y."/>
            <person name="Guo R."/>
            <person name="Hu M."/>
            <person name="Zhou J."/>
            <person name="Zhou X."/>
        </authorList>
    </citation>
    <scope>NUCLEOTIDE SEQUENCE [LARGE SCALE GENOMIC DNA]</scope>
    <source>
        <strain evidence="1 2">MH1</strain>
    </source>
</reference>
<sequence>MMKKLFDLLTGKPSSPAPASATIAPTPEARVRAFIQHWHRQWTHARETMGDDVDFGRWHSLVSEADQAHFDRDCGSGTSDAYGSDPDFDPATTEVIGQRIDGTQAQVHTRRNGAASTRYHVYDLRHDANGDWRISQVFTLFDPPTAPVINAARYAELGTLSTADAPLTAPNDDLALDENLLFRGDRRIEQDDLRGQITQQVIGEIDIRSGVLAISDFGYGFDDLQPLARRAPLGRHPVETVMVDRRVAGIRIRFDPHRRAVTWKAARTQHGTGIYGVDAGNLAIFDVSGLQTLSHIAQERCFRQWSGAGIARTLALAHPDDCVITPSGYGDGAYPAFWGLDDSSALVSLYVDFMILIEERDAGRYVSL</sequence>
<keyword evidence="2" id="KW-1185">Reference proteome</keyword>
<dbReference type="Pfam" id="PF14025">
    <property type="entry name" value="DUF4241"/>
    <property type="match status" value="1"/>
</dbReference>